<evidence type="ECO:0000256" key="1">
    <source>
        <dbReference type="SAM" id="MobiDB-lite"/>
    </source>
</evidence>
<dbReference type="AlphaFoldDB" id="A0AAD1MX17"/>
<keyword evidence="2" id="KW-0812">Transmembrane</keyword>
<reference evidence="3 4" key="1">
    <citation type="journal article" date="2019" name="Emerg. Microbes Infect.">
        <title>Comprehensive subspecies identification of 175 nontuberculous mycobacteria species based on 7547 genomic profiles.</title>
        <authorList>
            <person name="Matsumoto Y."/>
            <person name="Kinjo T."/>
            <person name="Motooka D."/>
            <person name="Nabeya D."/>
            <person name="Jung N."/>
            <person name="Uechi K."/>
            <person name="Horii T."/>
            <person name="Iida T."/>
            <person name="Fujita J."/>
            <person name="Nakamura S."/>
        </authorList>
    </citation>
    <scope>NUCLEOTIDE SEQUENCE [LARGE SCALE GENOMIC DNA]</scope>
    <source>
        <strain evidence="3 4">JCM 15658</strain>
    </source>
</reference>
<feature type="transmembrane region" description="Helical" evidence="2">
    <location>
        <begin position="53"/>
        <end position="75"/>
    </location>
</feature>
<dbReference type="EMBL" id="AP022617">
    <property type="protein sequence ID" value="BBZ59409.1"/>
    <property type="molecule type" value="Genomic_DNA"/>
</dbReference>
<name>A0AAD1MX17_MYCMB</name>
<gene>
    <name evidence="3" type="ORF">MMON_07100</name>
</gene>
<sequence>MPYTSDSTVRDDWTMTESRESGTERAAAAVGERRVFESPSPYDDGRRNRSSSILVWVGIVAGVVFIVAVIFFSGFSSVGTQTAISVVDITSRG</sequence>
<evidence type="ECO:0000256" key="2">
    <source>
        <dbReference type="SAM" id="Phobius"/>
    </source>
</evidence>
<keyword evidence="2" id="KW-0472">Membrane</keyword>
<organism evidence="3 4">
    <name type="scientific">Mycolicibacterium monacense</name>
    <name type="common">Mycobacterium monacense</name>
    <dbReference type="NCBI Taxonomy" id="85693"/>
    <lineage>
        <taxon>Bacteria</taxon>
        <taxon>Bacillati</taxon>
        <taxon>Actinomycetota</taxon>
        <taxon>Actinomycetes</taxon>
        <taxon>Mycobacteriales</taxon>
        <taxon>Mycobacteriaceae</taxon>
        <taxon>Mycolicibacterium</taxon>
    </lineage>
</organism>
<dbReference type="Proteomes" id="UP000466039">
    <property type="component" value="Chromosome"/>
</dbReference>
<evidence type="ECO:0000313" key="4">
    <source>
        <dbReference type="Proteomes" id="UP000466039"/>
    </source>
</evidence>
<keyword evidence="4" id="KW-1185">Reference proteome</keyword>
<protein>
    <submittedName>
        <fullName evidence="3">Uncharacterized protein</fullName>
    </submittedName>
</protein>
<proteinExistence type="predicted"/>
<accession>A0AAD1MX17</accession>
<keyword evidence="2" id="KW-1133">Transmembrane helix</keyword>
<feature type="compositionally biased region" description="Basic and acidic residues" evidence="1">
    <location>
        <begin position="8"/>
        <end position="23"/>
    </location>
</feature>
<feature type="region of interest" description="Disordered" evidence="1">
    <location>
        <begin position="1"/>
        <end position="31"/>
    </location>
</feature>
<evidence type="ECO:0000313" key="3">
    <source>
        <dbReference type="EMBL" id="BBZ59409.1"/>
    </source>
</evidence>